<keyword evidence="1" id="KW-0812">Transmembrane</keyword>
<name>A0A0D7BC91_9AGAR</name>
<dbReference type="Pfam" id="PF10032">
    <property type="entry name" value="Pho88"/>
    <property type="match status" value="1"/>
</dbReference>
<proteinExistence type="predicted"/>
<evidence type="ECO:0000313" key="3">
    <source>
        <dbReference type="Proteomes" id="UP000054007"/>
    </source>
</evidence>
<feature type="transmembrane region" description="Helical" evidence="1">
    <location>
        <begin position="95"/>
        <end position="113"/>
    </location>
</feature>
<dbReference type="GO" id="GO:0005739">
    <property type="term" value="C:mitochondrion"/>
    <property type="evidence" value="ECO:0007669"/>
    <property type="project" value="TreeGrafter"/>
</dbReference>
<dbReference type="GO" id="GO:0045047">
    <property type="term" value="P:protein targeting to ER"/>
    <property type="evidence" value="ECO:0007669"/>
    <property type="project" value="InterPro"/>
</dbReference>
<gene>
    <name evidence="2" type="ORF">CYLTODRAFT_436847</name>
</gene>
<reference evidence="2 3" key="1">
    <citation type="journal article" date="2015" name="Fungal Genet. Biol.">
        <title>Evolution of novel wood decay mechanisms in Agaricales revealed by the genome sequences of Fistulina hepatica and Cylindrobasidium torrendii.</title>
        <authorList>
            <person name="Floudas D."/>
            <person name="Held B.W."/>
            <person name="Riley R."/>
            <person name="Nagy L.G."/>
            <person name="Koehler G."/>
            <person name="Ransdell A.S."/>
            <person name="Younus H."/>
            <person name="Chow J."/>
            <person name="Chiniquy J."/>
            <person name="Lipzen A."/>
            <person name="Tritt A."/>
            <person name="Sun H."/>
            <person name="Haridas S."/>
            <person name="LaButti K."/>
            <person name="Ohm R.A."/>
            <person name="Kues U."/>
            <person name="Blanchette R.A."/>
            <person name="Grigoriev I.V."/>
            <person name="Minto R.E."/>
            <person name="Hibbett D.S."/>
        </authorList>
    </citation>
    <scope>NUCLEOTIDE SEQUENCE [LARGE SCALE GENOMIC DNA]</scope>
    <source>
        <strain evidence="2 3">FP15055 ss-10</strain>
    </source>
</reference>
<organism evidence="2 3">
    <name type="scientific">Cylindrobasidium torrendii FP15055 ss-10</name>
    <dbReference type="NCBI Taxonomy" id="1314674"/>
    <lineage>
        <taxon>Eukaryota</taxon>
        <taxon>Fungi</taxon>
        <taxon>Dikarya</taxon>
        <taxon>Basidiomycota</taxon>
        <taxon>Agaricomycotina</taxon>
        <taxon>Agaricomycetes</taxon>
        <taxon>Agaricomycetidae</taxon>
        <taxon>Agaricales</taxon>
        <taxon>Marasmiineae</taxon>
        <taxon>Physalacriaceae</taxon>
        <taxon>Cylindrobasidium</taxon>
    </lineage>
</organism>
<feature type="transmembrane region" description="Helical" evidence="1">
    <location>
        <begin position="30"/>
        <end position="49"/>
    </location>
</feature>
<evidence type="ECO:0000256" key="1">
    <source>
        <dbReference type="SAM" id="Phobius"/>
    </source>
</evidence>
<dbReference type="EMBL" id="KN880517">
    <property type="protein sequence ID" value="KIY67769.1"/>
    <property type="molecule type" value="Genomic_DNA"/>
</dbReference>
<dbReference type="OrthoDB" id="18139at2759"/>
<dbReference type="Proteomes" id="UP000054007">
    <property type="component" value="Unassembled WGS sequence"/>
</dbReference>
<sequence>MAAIQNMVISLGAMQVARKIPFEDPQVLTWARIGYITAQAIILGVYYYVSSIIKKKNDQTVLKYVDAPSPMSGETTGKLVVTTVRDYDLAEISKALRGVFISLGFMVFLHGYMKYTQPLFMQSLMGLKGVYDSQLVGIHLLGQKAPERPFKAAPGPFGMPTAGPQTDAAAIAAAEKNVDTKKDQ</sequence>
<protein>
    <submittedName>
        <fullName evidence="2">Inorganic phosphate transporter</fullName>
    </submittedName>
</protein>
<accession>A0A0D7BC91</accession>
<keyword evidence="1" id="KW-0472">Membrane</keyword>
<dbReference type="PANTHER" id="PTHR28112:SF1">
    <property type="entry name" value="SRP-INDEPENDENT TARGETING PROTEIN 3"/>
    <property type="match status" value="1"/>
</dbReference>
<dbReference type="GO" id="GO:0005783">
    <property type="term" value="C:endoplasmic reticulum"/>
    <property type="evidence" value="ECO:0007669"/>
    <property type="project" value="InterPro"/>
</dbReference>
<dbReference type="InterPro" id="IPR012098">
    <property type="entry name" value="SND3_fun"/>
</dbReference>
<dbReference type="AlphaFoldDB" id="A0A0D7BC91"/>
<keyword evidence="1" id="KW-1133">Transmembrane helix</keyword>
<dbReference type="PANTHER" id="PTHR28112">
    <property type="entry name" value="SRP-INDEPENDENT TARGETING PROTEIN 3"/>
    <property type="match status" value="1"/>
</dbReference>
<keyword evidence="3" id="KW-1185">Reference proteome</keyword>
<evidence type="ECO:0000313" key="2">
    <source>
        <dbReference type="EMBL" id="KIY67769.1"/>
    </source>
</evidence>
<dbReference type="STRING" id="1314674.A0A0D7BC91"/>